<feature type="compositionally biased region" description="Basic and acidic residues" evidence="2">
    <location>
        <begin position="780"/>
        <end position="829"/>
    </location>
</feature>
<feature type="compositionally biased region" description="Low complexity" evidence="2">
    <location>
        <begin position="1474"/>
        <end position="1491"/>
    </location>
</feature>
<feature type="compositionally biased region" description="Basic and acidic residues" evidence="2">
    <location>
        <begin position="852"/>
        <end position="863"/>
    </location>
</feature>
<protein>
    <submittedName>
        <fullName evidence="6">Putative alpha/beta hydrolase</fullName>
    </submittedName>
</protein>
<gene>
    <name evidence="6" type="ORF">KFL_001920030</name>
</gene>
<feature type="compositionally biased region" description="Basic and acidic residues" evidence="2">
    <location>
        <begin position="2306"/>
        <end position="2321"/>
    </location>
</feature>
<feature type="compositionally biased region" description="Low complexity" evidence="2">
    <location>
        <begin position="1499"/>
        <end position="1509"/>
    </location>
</feature>
<dbReference type="GO" id="GO:0080120">
    <property type="term" value="P:CAAX-box protein maturation"/>
    <property type="evidence" value="ECO:0007669"/>
    <property type="project" value="UniProtKB-ARBA"/>
</dbReference>
<feature type="compositionally biased region" description="Basic and acidic residues" evidence="2">
    <location>
        <begin position="2328"/>
        <end position="2355"/>
    </location>
</feature>
<feature type="compositionally biased region" description="Polar residues" evidence="2">
    <location>
        <begin position="1633"/>
        <end position="1649"/>
    </location>
</feature>
<keyword evidence="3" id="KW-0472">Membrane</keyword>
<feature type="transmembrane region" description="Helical" evidence="3">
    <location>
        <begin position="2063"/>
        <end position="2081"/>
    </location>
</feature>
<feature type="transmembrane region" description="Helical" evidence="3">
    <location>
        <begin position="2204"/>
        <end position="2223"/>
    </location>
</feature>
<feature type="region of interest" description="Disordered" evidence="2">
    <location>
        <begin position="554"/>
        <end position="900"/>
    </location>
</feature>
<feature type="domain" description="CAAX prenyl protease 2/Lysostaphin resistance protein A-like" evidence="4">
    <location>
        <begin position="2155"/>
        <end position="2240"/>
    </location>
</feature>
<feature type="transmembrane region" description="Helical" evidence="3">
    <location>
        <begin position="2230"/>
        <end position="2251"/>
    </location>
</feature>
<feature type="compositionally biased region" description="Polar residues" evidence="2">
    <location>
        <begin position="1455"/>
        <end position="1469"/>
    </location>
</feature>
<feature type="compositionally biased region" description="Pro residues" evidence="2">
    <location>
        <begin position="1133"/>
        <end position="1147"/>
    </location>
</feature>
<dbReference type="Proteomes" id="UP000054558">
    <property type="component" value="Unassembled WGS sequence"/>
</dbReference>
<feature type="compositionally biased region" description="Low complexity" evidence="2">
    <location>
        <begin position="1429"/>
        <end position="1440"/>
    </location>
</feature>
<feature type="compositionally biased region" description="Low complexity" evidence="2">
    <location>
        <begin position="2391"/>
        <end position="2414"/>
    </location>
</feature>
<feature type="compositionally biased region" description="Pro residues" evidence="2">
    <location>
        <begin position="1290"/>
        <end position="1314"/>
    </location>
</feature>
<dbReference type="GO" id="GO:0047372">
    <property type="term" value="F:monoacylglycerol lipase activity"/>
    <property type="evidence" value="ECO:0000318"/>
    <property type="project" value="GO_Central"/>
</dbReference>
<feature type="region of interest" description="Disordered" evidence="2">
    <location>
        <begin position="981"/>
        <end position="1329"/>
    </location>
</feature>
<dbReference type="STRING" id="105231.A0A1Y1I3G9"/>
<dbReference type="Gene3D" id="3.40.50.1820">
    <property type="entry name" value="alpha/beta hydrolase"/>
    <property type="match status" value="1"/>
</dbReference>
<proteinExistence type="inferred from homology"/>
<feature type="transmembrane region" description="Helical" evidence="3">
    <location>
        <begin position="2102"/>
        <end position="2122"/>
    </location>
</feature>
<feature type="compositionally biased region" description="Basic and acidic residues" evidence="2">
    <location>
        <begin position="1585"/>
        <end position="1596"/>
    </location>
</feature>
<feature type="region of interest" description="Disordered" evidence="2">
    <location>
        <begin position="1940"/>
        <end position="1959"/>
    </location>
</feature>
<dbReference type="InterPro" id="IPR056652">
    <property type="entry name" value="DUF7750"/>
</dbReference>
<feature type="compositionally biased region" description="Low complexity" evidence="2">
    <location>
        <begin position="1408"/>
        <end position="1417"/>
    </location>
</feature>
<sequence>MNDDSNCAATALADPLLQPRASKDATPAKNQKKEDYTRNAAIVLLPHAMLKQLSSLDIFSGAQNAVAGAYAALSLSSGFFEGFGGIKSFGGWDVGIATATGISAGALAAWALAHSRGPSEVHESAPQGELISAADNEFNRFVLTRSPLIGGLRKETLAEASATRAAKVAPRSGGGLEKDVKYRRHCVRLPDGGHLALDWPAHLAIDERDGRESLVLIVPGSVAGSFDEGVKTLVRKAADSGHFPVVVNQRGFAQSPVTTPKLFDAGATGDLAHALAFLQEQRPWATFTAVAIGSGANLLVKYVEERASEALPIAAAVAVGCPFDLAASTENLTRPGNEERGEALAKERTELLRQHLPLFEGHFNDVEPAMAATSVAEFDDRFTSPANGFASREAYYGSASCGGHVPSVNTPLLFIQSATDVEAPAAAIPRAAIHSNPCTTLLLTRGAHDVSRTLGGWTADVALEWLDAVELALLKGKDPRISENADRSEKGVPTLGAGTAMQESEANLVSDNGQGDGAGSPSQQVVADVGQASGAEAQVVADVGQVSGAEAQGVADVGQASDAKANDSAPEHPDGKEEAEHLSSKSEEVPRASDKGLEVSDGRKDDSDAVSESKNRPAEVSAKGRSEASEDPDGAENGSEVASASGKASEDVDGTSGVPNGTGNVTAAGVEELEARKDQVGVDPKTSVELERAEEKGRERAEANLAKKEKGADERSADAKEKGKAVGKAAAAVEGKREPIESGTVDADEEVFLENGEAILERRKEEGGKTGRSEASGVESGRRPEGEPRAGSDSSRNGERIARTADGDAESGDGRSDVENKNGKGELKAKAAQKTDGSQDPKASESSTSGEGKAKADGSKKEGGASGAALGPDSGAAEKGPESDEAPPPPPVDEKGIATATAESFLNVADVALPGTLSEEKKKQVVAAVNNGESLASALDLAVPPDVRMKVTGAVQTFMETSKGQAGVLTKQIDMDRVSGLFSSQGGNLVSKIAGGFKGNLAPPKAPNPPAAPPKAPPAGGEKSGESKPPPPKSDGGSSSKAESAPPSNSGSNSPPKEAPAAPKSESPSGRESRAAPSGGESKAPTSGGESSPPSTTPQNEPPKSEAPRTDSKPPQAASSEPAKADAKGGDASPPPGTSKAETPPPSQNDTSPKSEAAPKGGDATPPPEASKSDSGSSTPTPPNEIPKGETAPPQPKAAEPAKDTPAPPPQSTESAPPTKGDAAQKQGGGGPENAPPPGDTAAAPPPSDAPKDAPPAPATNDGAPPPPTPAESASQAAAAVTPALNAEAPPAPGAPPAGPPSAAPPAVPLPPASLPSVGSALTTLDQGFDDGTQRAVHNVFGVLEGVFDTLEAASSSKEAEAKPETESENGVASKTGAESVTGKGPAAENGAQGSGGEGNGLVDKGAESAAKSSAGAGLSGTPGHERNGTGVETATVTATQVRTDRGGAPPSVENEVSAQATKAVSQPENEVPSANGRASGNGAASSNGRAPENGRMGVTVSSTSRTVSDAQNGRSDGSEARGSVNGRASQGGEGSVQTTEQVQRAVVIERDESGEPTGRRAAVATHQETTVSDVPAESSSEGASGEKERIEETRQRLQKGYETGKHSSADGATDSLENGKVQDPNAHPTAFDNKSSQHAPTESPSEGSGSKDESNSKGGVLQAVVSAPPIAAVTGAVASVGSTAAAVANGLPEHRKLEIADVVLTSLKLEIGRRVGQSGFDALTRVNWEAEAGRVAQAVAEAVGGGGAMEGLAEPPGPNGRGEGSPGTAATGQVAPGMQMPGGLDVGAIMKAIGSVVGTGGLFGGLLPMGVLVGIVVAAIGTVYHVVQDKKKEAEEKQKAEDAAKLEAADHMELLPLETEDDIAMGLGTKWDEEPEGETGVAEIEPELAQESTPAPPRKGLSSEQTATIIGAGGVVAATAAAVASQATGITAADLPRAINPTPPEGQNPPQGGGGLSDTVGHLATQAVAVVGDAFGGRGGAGGVFRVAGKLALFWGGVRGATRVTERLLGFLKIDNKNLAKRIFAFAAMSVILWTPVLVPLLPTILQHRATGGKGGVAEAAAAAGLYLAVLMLIHIWGRVVRGFKRPFTSYGLRMFNRKSAGQLITGQLAGAFLVAAFYGLQLRLGHVTWLGGATQKPAANVAAGVLREFGKVHLVLHAWMVGVTVSLVEELIFRSWIHEEAAVDVGPHGAALLSATLFALAHWSRAAAPGLFLLGLVLIGARARAQGNLALPMGLHSGLIAANYVVQVGQLTAVNPRVSTWLTGGGNPLLSALGVAMTGVLAVGLYPWGKGFMKPKDIEEVAEKEEGITDEEAKRQIDEHGEEQESDLKARIDELGGQEERQIEGGGTEEKVNVADSGVRQAENGSGGQGTGHLEGEPAEQPRPVETGAAAHQVNPTAANAAANSAGDGEAGQSQRQMNGQGENGAAL</sequence>
<feature type="region of interest" description="Disordered" evidence="2">
    <location>
        <begin position="2306"/>
        <end position="2430"/>
    </location>
</feature>
<dbReference type="Pfam" id="PF02517">
    <property type="entry name" value="Rce1-like"/>
    <property type="match status" value="1"/>
</dbReference>
<keyword evidence="3" id="KW-1133">Transmembrane helix</keyword>
<reference evidence="6 7" key="1">
    <citation type="journal article" date="2014" name="Nat. Commun.">
        <title>Klebsormidium flaccidum genome reveals primary factors for plant terrestrial adaptation.</title>
        <authorList>
            <person name="Hori K."/>
            <person name="Maruyama F."/>
            <person name="Fujisawa T."/>
            <person name="Togashi T."/>
            <person name="Yamamoto N."/>
            <person name="Seo M."/>
            <person name="Sato S."/>
            <person name="Yamada T."/>
            <person name="Mori H."/>
            <person name="Tajima N."/>
            <person name="Moriyama T."/>
            <person name="Ikeuchi M."/>
            <person name="Watanabe M."/>
            <person name="Wada H."/>
            <person name="Kobayashi K."/>
            <person name="Saito M."/>
            <person name="Masuda T."/>
            <person name="Sasaki-Sekimoto Y."/>
            <person name="Mashiguchi K."/>
            <person name="Awai K."/>
            <person name="Shimojima M."/>
            <person name="Masuda S."/>
            <person name="Iwai M."/>
            <person name="Nobusawa T."/>
            <person name="Narise T."/>
            <person name="Kondo S."/>
            <person name="Saito H."/>
            <person name="Sato R."/>
            <person name="Murakawa M."/>
            <person name="Ihara Y."/>
            <person name="Oshima-Yamada Y."/>
            <person name="Ohtaka K."/>
            <person name="Satoh M."/>
            <person name="Sonobe K."/>
            <person name="Ishii M."/>
            <person name="Ohtani R."/>
            <person name="Kanamori-Sato M."/>
            <person name="Honoki R."/>
            <person name="Miyazaki D."/>
            <person name="Mochizuki H."/>
            <person name="Umetsu J."/>
            <person name="Higashi K."/>
            <person name="Shibata D."/>
            <person name="Kamiya Y."/>
            <person name="Sato N."/>
            <person name="Nakamura Y."/>
            <person name="Tabata S."/>
            <person name="Ida S."/>
            <person name="Kurokawa K."/>
            <person name="Ohta H."/>
        </authorList>
    </citation>
    <scope>NUCLEOTIDE SEQUENCE [LARGE SCALE GENOMIC DNA]</scope>
    <source>
        <strain evidence="6 7">NIES-2285</strain>
    </source>
</reference>
<dbReference type="PANTHER" id="PTHR10794:SF84">
    <property type="entry name" value="ESTERASE_LIPASE_THIOESTERASE FAMILY PROTEIN"/>
    <property type="match status" value="1"/>
</dbReference>
<evidence type="ECO:0000256" key="3">
    <source>
        <dbReference type="SAM" id="Phobius"/>
    </source>
</evidence>
<feature type="compositionally biased region" description="Basic and acidic residues" evidence="2">
    <location>
        <begin position="569"/>
        <end position="628"/>
    </location>
</feature>
<dbReference type="SUPFAM" id="SSF53474">
    <property type="entry name" value="alpha/beta-Hydrolases"/>
    <property type="match status" value="1"/>
</dbReference>
<evidence type="ECO:0000259" key="5">
    <source>
        <dbReference type="Pfam" id="PF24930"/>
    </source>
</evidence>
<dbReference type="InterPro" id="IPR029058">
    <property type="entry name" value="AB_hydrolase_fold"/>
</dbReference>
<evidence type="ECO:0000313" key="6">
    <source>
        <dbReference type="EMBL" id="GAQ84502.1"/>
    </source>
</evidence>
<feature type="transmembrane region" description="Helical" evidence="3">
    <location>
        <begin position="2271"/>
        <end position="2290"/>
    </location>
</feature>
<dbReference type="GO" id="GO:0034338">
    <property type="term" value="F:short-chain carboxylesterase activity"/>
    <property type="evidence" value="ECO:0000318"/>
    <property type="project" value="GO_Central"/>
</dbReference>
<dbReference type="EMBL" id="DF237141">
    <property type="protein sequence ID" value="GAQ84502.1"/>
    <property type="molecule type" value="Genomic_DNA"/>
</dbReference>
<evidence type="ECO:0000259" key="4">
    <source>
        <dbReference type="Pfam" id="PF02517"/>
    </source>
</evidence>
<organism evidence="6 7">
    <name type="scientific">Klebsormidium nitens</name>
    <name type="common">Green alga</name>
    <name type="synonym">Ulothrix nitens</name>
    <dbReference type="NCBI Taxonomy" id="105231"/>
    <lineage>
        <taxon>Eukaryota</taxon>
        <taxon>Viridiplantae</taxon>
        <taxon>Streptophyta</taxon>
        <taxon>Klebsormidiophyceae</taxon>
        <taxon>Klebsormidiales</taxon>
        <taxon>Klebsormidiaceae</taxon>
        <taxon>Klebsormidium</taxon>
    </lineage>
</organism>
<dbReference type="OrthoDB" id="5954035at2759"/>
<feature type="compositionally biased region" description="Low complexity" evidence="2">
    <location>
        <begin position="1085"/>
        <end position="1098"/>
    </location>
</feature>
<feature type="compositionally biased region" description="Pro residues" evidence="2">
    <location>
        <begin position="1234"/>
        <end position="1270"/>
    </location>
</feature>
<keyword evidence="6" id="KW-0378">Hydrolase</keyword>
<feature type="domain" description="DUF7750" evidence="5">
    <location>
        <begin position="898"/>
        <end position="959"/>
    </location>
</feature>
<dbReference type="InterPro" id="IPR050960">
    <property type="entry name" value="AB_hydrolase_4_sf"/>
</dbReference>
<feature type="transmembrane region" description="Helical" evidence="3">
    <location>
        <begin position="2024"/>
        <end position="2043"/>
    </location>
</feature>
<feature type="region of interest" description="Disordered" evidence="2">
    <location>
        <begin position="1747"/>
        <end position="1777"/>
    </location>
</feature>
<accession>A0A1Y1I3G9</accession>
<feature type="compositionally biased region" description="Basic and acidic residues" evidence="2">
    <location>
        <begin position="759"/>
        <end position="772"/>
    </location>
</feature>
<dbReference type="GO" id="GO:0004175">
    <property type="term" value="F:endopeptidase activity"/>
    <property type="evidence" value="ECO:0007669"/>
    <property type="project" value="UniProtKB-ARBA"/>
</dbReference>
<dbReference type="InterPro" id="IPR003675">
    <property type="entry name" value="Rce1/LyrA-like_dom"/>
</dbReference>
<feature type="compositionally biased region" description="Basic and acidic residues" evidence="2">
    <location>
        <begin position="1103"/>
        <end position="1112"/>
    </location>
</feature>
<dbReference type="GO" id="GO:0006629">
    <property type="term" value="P:lipid metabolic process"/>
    <property type="evidence" value="ECO:0000318"/>
    <property type="project" value="GO_Central"/>
</dbReference>
<keyword evidence="7" id="KW-1185">Reference proteome</keyword>
<feature type="compositionally biased region" description="Low complexity" evidence="2">
    <location>
        <begin position="1271"/>
        <end position="1289"/>
    </location>
</feature>
<feature type="transmembrane region" description="Helical" evidence="3">
    <location>
        <begin position="1803"/>
        <end position="1828"/>
    </location>
</feature>
<comment type="similarity">
    <text evidence="1">Belongs to the AB hydrolase superfamily. AB hydrolase 4 family.</text>
</comment>
<evidence type="ECO:0000256" key="1">
    <source>
        <dbReference type="ARBA" id="ARBA00010884"/>
    </source>
</evidence>
<feature type="region of interest" description="Disordered" evidence="2">
    <location>
        <begin position="1353"/>
        <end position="1659"/>
    </location>
</feature>
<keyword evidence="3" id="KW-0812">Transmembrane</keyword>
<name>A0A1Y1I3G9_KLENI</name>
<dbReference type="Pfam" id="PF24930">
    <property type="entry name" value="DUF7750"/>
    <property type="match status" value="1"/>
</dbReference>
<evidence type="ECO:0000313" key="7">
    <source>
        <dbReference type="Proteomes" id="UP000054558"/>
    </source>
</evidence>
<feature type="compositionally biased region" description="Pro residues" evidence="2">
    <location>
        <begin position="1004"/>
        <end position="1017"/>
    </location>
</feature>
<feature type="compositionally biased region" description="Low complexity" evidence="2">
    <location>
        <begin position="1034"/>
        <end position="1068"/>
    </location>
</feature>
<dbReference type="OMA" id="GYFPVVM"/>
<dbReference type="PANTHER" id="PTHR10794">
    <property type="entry name" value="ABHYDROLASE DOMAIN-CONTAINING PROTEIN"/>
    <property type="match status" value="1"/>
</dbReference>
<evidence type="ECO:0000256" key="2">
    <source>
        <dbReference type="SAM" id="MobiDB-lite"/>
    </source>
</evidence>
<feature type="compositionally biased region" description="Basic and acidic residues" evidence="2">
    <location>
        <begin position="673"/>
        <end position="724"/>
    </location>
</feature>